<evidence type="ECO:0000256" key="4">
    <source>
        <dbReference type="ARBA" id="ARBA00022475"/>
    </source>
</evidence>
<feature type="transmembrane region" description="Helical" evidence="9">
    <location>
        <begin position="53"/>
        <end position="76"/>
    </location>
</feature>
<dbReference type="PRINTS" id="PR00164">
    <property type="entry name" value="ABC2TRNSPORT"/>
</dbReference>
<dbReference type="Pfam" id="PF01061">
    <property type="entry name" value="ABC2_membrane"/>
    <property type="match status" value="1"/>
</dbReference>
<evidence type="ECO:0000256" key="3">
    <source>
        <dbReference type="ARBA" id="ARBA00022448"/>
    </source>
</evidence>
<feature type="transmembrane region" description="Helical" evidence="9">
    <location>
        <begin position="196"/>
        <end position="215"/>
    </location>
</feature>
<evidence type="ECO:0000256" key="9">
    <source>
        <dbReference type="RuleBase" id="RU361157"/>
    </source>
</evidence>
<evidence type="ECO:0000256" key="5">
    <source>
        <dbReference type="ARBA" id="ARBA00022519"/>
    </source>
</evidence>
<dbReference type="Proteomes" id="UP000325286">
    <property type="component" value="Chromosome"/>
</dbReference>
<feature type="transmembrane region" description="Helical" evidence="9">
    <location>
        <begin position="88"/>
        <end position="106"/>
    </location>
</feature>
<evidence type="ECO:0000256" key="7">
    <source>
        <dbReference type="ARBA" id="ARBA00022989"/>
    </source>
</evidence>
<sequence>MDNSVGQRSSPYRTVIGHAQSASRMRLGELYAFRDLFRFLVWREIKVRYAQSALGISWAIIQPLVSAIIMMIVFGYVAGMSTDGASKFLFYFCPLVPWTCFANALTDGTASLVSNASMLSKVYFPRVLLPLAATTARLLDFFVALVLLAALLVIEGVSLNVSLLVLPLLTVLMLVAAAGLGLWLTALAIQYRDVKYAITFVVQLLMYLSPVIYSASRIPDSLTVLGVTFNPRLIYGLNPMAGVADGFRAAVLGTFAIPWDLIAVGSVSAVVILFTGLLYFRGKERIFADVA</sequence>
<evidence type="ECO:0000256" key="6">
    <source>
        <dbReference type="ARBA" id="ARBA00022692"/>
    </source>
</evidence>
<dbReference type="GO" id="GO:0140359">
    <property type="term" value="F:ABC-type transporter activity"/>
    <property type="evidence" value="ECO:0007669"/>
    <property type="project" value="InterPro"/>
</dbReference>
<dbReference type="InterPro" id="IPR000412">
    <property type="entry name" value="ABC_2_transport"/>
</dbReference>
<dbReference type="InterPro" id="IPR013525">
    <property type="entry name" value="ABC2_TM"/>
</dbReference>
<feature type="transmembrane region" description="Helical" evidence="9">
    <location>
        <begin position="166"/>
        <end position="189"/>
    </location>
</feature>
<keyword evidence="7 9" id="KW-1133">Transmembrane helix</keyword>
<name>A0A5B9QVI5_9BACT</name>
<comment type="subcellular location">
    <subcellularLocation>
        <location evidence="1">Cell inner membrane</location>
        <topology evidence="1">Multi-pass membrane protein</topology>
    </subcellularLocation>
    <subcellularLocation>
        <location evidence="9">Cell membrane</location>
        <topology evidence="9">Multi-pass membrane protein</topology>
    </subcellularLocation>
</comment>
<evidence type="ECO:0000313" key="11">
    <source>
        <dbReference type="EMBL" id="QEG43054.1"/>
    </source>
</evidence>
<evidence type="ECO:0000256" key="8">
    <source>
        <dbReference type="ARBA" id="ARBA00023136"/>
    </source>
</evidence>
<evidence type="ECO:0000256" key="1">
    <source>
        <dbReference type="ARBA" id="ARBA00004429"/>
    </source>
</evidence>
<keyword evidence="5" id="KW-0997">Cell inner membrane</keyword>
<keyword evidence="4 9" id="KW-1003">Cell membrane</keyword>
<feature type="transmembrane region" description="Helical" evidence="9">
    <location>
        <begin position="261"/>
        <end position="280"/>
    </location>
</feature>
<feature type="transmembrane region" description="Helical" evidence="9">
    <location>
        <begin position="127"/>
        <end position="154"/>
    </location>
</feature>
<keyword evidence="6 9" id="KW-0812">Transmembrane</keyword>
<keyword evidence="12" id="KW-1185">Reference proteome</keyword>
<keyword evidence="8 9" id="KW-0472">Membrane</keyword>
<comment type="similarity">
    <text evidence="2 9">Belongs to the ABC-2 integral membrane protein family.</text>
</comment>
<evidence type="ECO:0000259" key="10">
    <source>
        <dbReference type="PROSITE" id="PS51012"/>
    </source>
</evidence>
<dbReference type="KEGG" id="rul:UC8_50970"/>
<organism evidence="11 12">
    <name type="scientific">Roseimaritima ulvae</name>
    <dbReference type="NCBI Taxonomy" id="980254"/>
    <lineage>
        <taxon>Bacteria</taxon>
        <taxon>Pseudomonadati</taxon>
        <taxon>Planctomycetota</taxon>
        <taxon>Planctomycetia</taxon>
        <taxon>Pirellulales</taxon>
        <taxon>Pirellulaceae</taxon>
        <taxon>Roseimaritima</taxon>
    </lineage>
</organism>
<reference evidence="11 12" key="1">
    <citation type="submission" date="2019-08" db="EMBL/GenBank/DDBJ databases">
        <title>Deep-cultivation of Planctomycetes and their phenomic and genomic characterization uncovers novel biology.</title>
        <authorList>
            <person name="Wiegand S."/>
            <person name="Jogler M."/>
            <person name="Boedeker C."/>
            <person name="Pinto D."/>
            <person name="Vollmers J."/>
            <person name="Rivas-Marin E."/>
            <person name="Kohn T."/>
            <person name="Peeters S.H."/>
            <person name="Heuer A."/>
            <person name="Rast P."/>
            <person name="Oberbeckmann S."/>
            <person name="Bunk B."/>
            <person name="Jeske O."/>
            <person name="Meyerdierks A."/>
            <person name="Storesund J.E."/>
            <person name="Kallscheuer N."/>
            <person name="Luecker S."/>
            <person name="Lage O.M."/>
            <person name="Pohl T."/>
            <person name="Merkel B.J."/>
            <person name="Hornburger P."/>
            <person name="Mueller R.-W."/>
            <person name="Bruemmer F."/>
            <person name="Labrenz M."/>
            <person name="Spormann A.M."/>
            <person name="Op den Camp H."/>
            <person name="Overmann J."/>
            <person name="Amann R."/>
            <person name="Jetten M.S.M."/>
            <person name="Mascher T."/>
            <person name="Medema M.H."/>
            <person name="Devos D.P."/>
            <person name="Kaster A.-K."/>
            <person name="Ovreas L."/>
            <person name="Rohde M."/>
            <person name="Galperin M.Y."/>
            <person name="Jogler C."/>
        </authorList>
    </citation>
    <scope>NUCLEOTIDE SEQUENCE [LARGE SCALE GENOMIC DNA]</scope>
    <source>
        <strain evidence="11 12">UC8</strain>
    </source>
</reference>
<dbReference type="PROSITE" id="PS51012">
    <property type="entry name" value="ABC_TM2"/>
    <property type="match status" value="1"/>
</dbReference>
<keyword evidence="3 9" id="KW-0813">Transport</keyword>
<evidence type="ECO:0000313" key="12">
    <source>
        <dbReference type="Proteomes" id="UP000325286"/>
    </source>
</evidence>
<evidence type="ECO:0000256" key="2">
    <source>
        <dbReference type="ARBA" id="ARBA00007783"/>
    </source>
</evidence>
<protein>
    <recommendedName>
        <fullName evidence="9">Transport permease protein</fullName>
    </recommendedName>
</protein>
<dbReference type="GO" id="GO:0043190">
    <property type="term" value="C:ATP-binding cassette (ABC) transporter complex"/>
    <property type="evidence" value="ECO:0007669"/>
    <property type="project" value="InterPro"/>
</dbReference>
<feature type="domain" description="ABC transmembrane type-2" evidence="10">
    <location>
        <begin position="54"/>
        <end position="283"/>
    </location>
</feature>
<dbReference type="PANTHER" id="PTHR30413">
    <property type="entry name" value="INNER MEMBRANE TRANSPORT PERMEASE"/>
    <property type="match status" value="1"/>
</dbReference>
<accession>A0A5B9QVI5</accession>
<dbReference type="RefSeq" id="WP_068140987.1">
    <property type="nucleotide sequence ID" value="NZ_CP042914.1"/>
</dbReference>
<gene>
    <name evidence="11" type="primary">tagG_2</name>
    <name evidence="11" type="ORF">UC8_50970</name>
</gene>
<dbReference type="EMBL" id="CP042914">
    <property type="protein sequence ID" value="QEG43054.1"/>
    <property type="molecule type" value="Genomic_DNA"/>
</dbReference>
<dbReference type="AlphaFoldDB" id="A0A5B9QVI5"/>
<proteinExistence type="inferred from homology"/>
<dbReference type="GO" id="GO:0015920">
    <property type="term" value="P:lipopolysaccharide transport"/>
    <property type="evidence" value="ECO:0007669"/>
    <property type="project" value="TreeGrafter"/>
</dbReference>
<dbReference type="PANTHER" id="PTHR30413:SF8">
    <property type="entry name" value="TRANSPORT PERMEASE PROTEIN"/>
    <property type="match status" value="1"/>
</dbReference>
<dbReference type="InterPro" id="IPR047817">
    <property type="entry name" value="ABC2_TM_bact-type"/>
</dbReference>